<feature type="compositionally biased region" description="Basic and acidic residues" evidence="1">
    <location>
        <begin position="242"/>
        <end position="267"/>
    </location>
</feature>
<organism evidence="3 4">
    <name type="scientific">Actinacidiphila oryziradicis</name>
    <dbReference type="NCBI Taxonomy" id="2571141"/>
    <lineage>
        <taxon>Bacteria</taxon>
        <taxon>Bacillati</taxon>
        <taxon>Actinomycetota</taxon>
        <taxon>Actinomycetes</taxon>
        <taxon>Kitasatosporales</taxon>
        <taxon>Streptomycetaceae</taxon>
        <taxon>Actinacidiphila</taxon>
    </lineage>
</organism>
<feature type="region of interest" description="Disordered" evidence="1">
    <location>
        <begin position="224"/>
        <end position="268"/>
    </location>
</feature>
<dbReference type="Gene3D" id="3.40.50.300">
    <property type="entry name" value="P-loop containing nucleotide triphosphate hydrolases"/>
    <property type="match status" value="1"/>
</dbReference>
<dbReference type="PROSITE" id="PS50837">
    <property type="entry name" value="NACHT"/>
    <property type="match status" value="1"/>
</dbReference>
<keyword evidence="4" id="KW-1185">Reference proteome</keyword>
<evidence type="ECO:0000313" key="4">
    <source>
        <dbReference type="Proteomes" id="UP000305778"/>
    </source>
</evidence>
<reference evidence="3 4" key="1">
    <citation type="submission" date="2019-04" db="EMBL/GenBank/DDBJ databases">
        <title>Streptomyces oryziradicis sp. nov., a novel actinomycete isolated from rhizosphere soil of rice (Oryza sativa L.).</title>
        <authorList>
            <person name="Li C."/>
        </authorList>
    </citation>
    <scope>NUCLEOTIDE SEQUENCE [LARGE SCALE GENOMIC DNA]</scope>
    <source>
        <strain evidence="3 4">NEAU-C40</strain>
    </source>
</reference>
<dbReference type="OrthoDB" id="8442997at2"/>
<feature type="domain" description="NACHT" evidence="2">
    <location>
        <begin position="313"/>
        <end position="446"/>
    </location>
</feature>
<comment type="caution">
    <text evidence="3">The sequence shown here is derived from an EMBL/GenBank/DDBJ whole genome shotgun (WGS) entry which is preliminary data.</text>
</comment>
<protein>
    <submittedName>
        <fullName evidence="3">NACHT domain-containing protein</fullName>
    </submittedName>
</protein>
<dbReference type="InterPro" id="IPR007111">
    <property type="entry name" value="NACHT_NTPase"/>
</dbReference>
<evidence type="ECO:0000313" key="3">
    <source>
        <dbReference type="EMBL" id="TKA09493.1"/>
    </source>
</evidence>
<dbReference type="Pfam" id="PF05729">
    <property type="entry name" value="NACHT"/>
    <property type="match status" value="1"/>
</dbReference>
<dbReference type="RefSeq" id="WP_136725625.1">
    <property type="nucleotide sequence ID" value="NZ_SUMC01000021.1"/>
</dbReference>
<dbReference type="EMBL" id="SUMC01000021">
    <property type="protein sequence ID" value="TKA09493.1"/>
    <property type="molecule type" value="Genomic_DNA"/>
</dbReference>
<evidence type="ECO:0000259" key="2">
    <source>
        <dbReference type="PROSITE" id="PS50837"/>
    </source>
</evidence>
<dbReference type="Proteomes" id="UP000305778">
    <property type="component" value="Unassembled WGS sequence"/>
</dbReference>
<name>A0A4U0SK11_9ACTN</name>
<proteinExistence type="predicted"/>
<accession>A0A4U0SK11</accession>
<dbReference type="SUPFAM" id="SSF52540">
    <property type="entry name" value="P-loop containing nucleoside triphosphate hydrolases"/>
    <property type="match status" value="1"/>
</dbReference>
<evidence type="ECO:0000256" key="1">
    <source>
        <dbReference type="SAM" id="MobiDB-lite"/>
    </source>
</evidence>
<gene>
    <name evidence="3" type="ORF">FCI23_21825</name>
</gene>
<dbReference type="InterPro" id="IPR027417">
    <property type="entry name" value="P-loop_NTPase"/>
</dbReference>
<sequence>MDQLPWSDVERLFLRLAERNGRAEHAELYGTPGQGQEGIDLFVRNTRETEACSLTDPERRYTTLQSKHVKTLSAAKIVQAVDKFLRGSWAERSEVFIYATTHALRPIKLAEELNRQADRLERNGIQFERWGQESVSEQLRQLPEVVDDFFGRSWVARYCGPEAAEALTDRLPGRDVTELRTRLRSLYRASFALQDTGAMLLNPATSTHAPAPLEYIMLDITDSGEDSRVGSSRDAADYQGQTDDHPAGRRPHRDGEENSARQGEKTFGRKTLWQGRDEVLAVDRMLQLNRVEEDLGGADVTRRACDEWLATGDLSVVAGGPGAGKSRLLRFVVSDLLDETPRSPALAGKFGSSLPVWLPFSFLCEYLKEDAERSIESAVRAWLSRYSAQHLHDLVARALADDRLLLVVDGLDEWTDEDSAHPALNLLENFVRSRNVAAIVSSRPYALRRLMPLAGWRVGNLASLSEAQQQSMARAAFARAVPAEPTTSADPRGPSQVAQRLKRDTADRFLDEVKAVADLKALATVPLFLLMLAGMWSSGPLPTRRMEAYRRLVDVLVEQHPAIRRRDMRRPGNALESREIRQVLAAVAYELRQAETGPAASARVWRTSVVRALCDDDLFGYDPAEARRLAPQVMETAEGDLGILVAQGANTLGFAHRAVAEQLAAEYLTTLPLADQKDIVRSRVGSRSWRDVLLALLAGQGRPSEVADLLQTAISAGPENSQAEMGGHELAAEALEAGVRMLPRDVTRFARVLYDRVERHPWMPHRARLLAALTGALTETTASRVLLPWFARKAIATTDDPNAYWALRRANIAAPDTEAILLRALEHPSHTVKHASAQALAQRMGSTEEVAQSLALVVSSGSEARTQAAALEALVTGWPDHPRTMAMVSWGMRQGAIGIRAVALRAHRALQRDISTSGTTPAWDENDRQRLLSLLERDSPGDFWDRATVEMVSEAARGDESVRDLCFGILSGSPGRPGTPGSRELAWWVLLTAFPHDPKAVRWVAREIASDEYFPYTLAQAPADWADEPAIRDAAQTRLLRESAHFGDDPSNLARLARTDQVRDHLINALDAVFGTAAAARALQHNYGDDPAAREALLRKINGPVDDAVPFTEVVAAALGPEQGIDRLVELIQQRPQKGIQHVIAALCSLWIDCKKAARGESSPFQRAQAERTLERHDARALASLCLDAVPSEDFGTARGWIIGAWPEVPEVLAYAHQCLNGASPEAGAVLIGYGPLDSPEAAQIVAEATALLNPLPPALRALIAQQLTRRGIDADIVIELTKDWRHDTSGPVRRAAVTALARALAPTSSTAPDTDAALLPNSATTQRTHQQQALQRLRTECRQELLAHDVEMGDDRRRTAWVIMLLLDDVTLLGGVVERYDGRPAAIELDDLVSDYDPQLTELIATHWTALQQQSDNRLVERLAGRVRRESLDLTDVWSRLATVAARHPDLDRALSDAVRDDPELLREKGVFAWYAGANPEDPRLLNHAVQAAQADNDPQPVLHVASRLRPADAHRRELLELLTHPRRRAPSSQLISDDDIDLAVTGWRRIALARLSPDDPHARSLYRKLQEDLASGYRLNWTWPEAIEVTISLAPAAHVPHLALRIAERLQRRGVTFAGPHLVDATAHRIRRDLEAEEAVIAAITSPDAMNTSTAAWDFDGHTYTAASSQRAHHQILLAGILGTATGLPADVAAALAPLADSDSVLHDNPLMTPRPIRLAVLDLLDAAR</sequence>